<name>A0AAW0DSX3_9AGAR</name>
<protein>
    <submittedName>
        <fullName evidence="1">Pseudouridine synthase pus4</fullName>
        <ecNumber evidence="1">5.4.99.25</ecNumber>
    </submittedName>
</protein>
<dbReference type="GO" id="GO:0160148">
    <property type="term" value="F:tRNA pseudouridine(55) synthase activity"/>
    <property type="evidence" value="ECO:0007669"/>
    <property type="project" value="UniProtKB-EC"/>
</dbReference>
<keyword evidence="2" id="KW-1185">Reference proteome</keyword>
<comment type="caution">
    <text evidence="1">The sequence shown here is derived from an EMBL/GenBank/DDBJ whole genome shotgun (WGS) entry which is preliminary data.</text>
</comment>
<proteinExistence type="predicted"/>
<evidence type="ECO:0000313" key="1">
    <source>
        <dbReference type="EMBL" id="KAK7054787.1"/>
    </source>
</evidence>
<dbReference type="AlphaFoldDB" id="A0AAW0DSX3"/>
<gene>
    <name evidence="1" type="primary">PUS4_2</name>
    <name evidence="1" type="ORF">VNI00_003250</name>
</gene>
<keyword evidence="1" id="KW-0413">Isomerase</keyword>
<evidence type="ECO:0000313" key="2">
    <source>
        <dbReference type="Proteomes" id="UP001383192"/>
    </source>
</evidence>
<accession>A0AAW0DSX3</accession>
<reference evidence="1 2" key="1">
    <citation type="submission" date="2024-01" db="EMBL/GenBank/DDBJ databases">
        <title>A draft genome for a cacao thread blight-causing isolate of Paramarasmius palmivorus.</title>
        <authorList>
            <person name="Baruah I.K."/>
            <person name="Bukari Y."/>
            <person name="Amoako-Attah I."/>
            <person name="Meinhardt L.W."/>
            <person name="Bailey B.A."/>
            <person name="Cohen S.P."/>
        </authorList>
    </citation>
    <scope>NUCLEOTIDE SEQUENCE [LARGE SCALE GENOMIC DNA]</scope>
    <source>
        <strain evidence="1 2">GH-12</strain>
    </source>
</reference>
<organism evidence="1 2">
    <name type="scientific">Paramarasmius palmivorus</name>
    <dbReference type="NCBI Taxonomy" id="297713"/>
    <lineage>
        <taxon>Eukaryota</taxon>
        <taxon>Fungi</taxon>
        <taxon>Dikarya</taxon>
        <taxon>Basidiomycota</taxon>
        <taxon>Agaricomycotina</taxon>
        <taxon>Agaricomycetes</taxon>
        <taxon>Agaricomycetidae</taxon>
        <taxon>Agaricales</taxon>
        <taxon>Marasmiineae</taxon>
        <taxon>Marasmiaceae</taxon>
        <taxon>Paramarasmius</taxon>
    </lineage>
</organism>
<dbReference type="Proteomes" id="UP001383192">
    <property type="component" value="Unassembled WGS sequence"/>
</dbReference>
<dbReference type="EMBL" id="JAYKXP010000008">
    <property type="protein sequence ID" value="KAK7054787.1"/>
    <property type="molecule type" value="Genomic_DNA"/>
</dbReference>
<dbReference type="EC" id="5.4.99.25" evidence="1"/>
<sequence>MKLPPGSPSKGKLKEDSSWNAGWYDFYPAIEYPRRSVLPPSLDSLTKPELSPVEWSNSSIIFTGHGTRPVICGRYYSSSKQFVLPSPPPLQTEPDSYGPASVISVSPDDEWLFAYFPGHNVEGVCCFWKRGLELDKWTVRDWWTSPSGLVKAEWIGSGREWICDPVTQKPIRLPYRGPRIAISTATMLLVTENHQVILCYFRQNASNFKMLTCSLLKQSVTVENATKTEPSPPNELNSTRICTTAAIGLSYHESSIIVATRSQRYPLPLTVTQFNSIEVGGPTERDETQLEVLRNIPEDYEEECTIELCEVLLNFTGVQLAIGTRPLPPIQVKDARLKDLNFTARPKNNQTPQGGLYLVANFFDFQDYTSVPTTNIECYSLLRQPRPDSPIPWVITHESSRTFDAGIVGFVVPCRPVSGACNVIAGVYWRSGTQPRSLAKSKETPVGSLHILSIPNLTNDDEWESLPILKASDKPGLDGNFLFLLSAVLTEKPLLQSSLWNTQTSLQKVPQRKLQISNGPSLSAALVAAILSQRATTDITLQISHHSLSSNVIADILNQSFSVLDEHHNISARAWIQQVGACLETYRLKASRPTHEREREDADARWQAAHDICSLVACNLIFDECREGDAFNTDAVWQLVDASIWVMAFLEKTMKECILLWDTASSSRPDGNFYRNVKVYGLTRTTSVGPSTPDSNVTVSPNMLHFAHPQALQNVLDAVTNVKKFREFLGALTARSENSQIARDVLIDQIDCSGVDLGGLIPILTDLRDSIQTVDAAQARRSLALCTPIQDQLQHLKTHLPKILQSKVLDKSKIFLKPNDLLDGLPGEQPRKPQVKDVVTKSLLLKRNTTLLCLRCGGQTEGGQEDSRLPREVRTKLSLDLDCGGSGWVA</sequence>